<dbReference type="Gene3D" id="2.60.40.10">
    <property type="entry name" value="Immunoglobulins"/>
    <property type="match status" value="6"/>
</dbReference>
<dbReference type="InterPro" id="IPR013783">
    <property type="entry name" value="Ig-like_fold"/>
</dbReference>
<dbReference type="InterPro" id="IPR003599">
    <property type="entry name" value="Ig_sub"/>
</dbReference>
<feature type="domain" description="Ig-like" evidence="4">
    <location>
        <begin position="23"/>
        <end position="111"/>
    </location>
</feature>
<evidence type="ECO:0000256" key="1">
    <source>
        <dbReference type="ARBA" id="ARBA00022737"/>
    </source>
</evidence>
<dbReference type="AlphaFoldDB" id="A0A3S3NME5"/>
<gene>
    <name evidence="5" type="ORF">B4U79_18310</name>
</gene>
<dbReference type="InterPro" id="IPR003598">
    <property type="entry name" value="Ig_sub2"/>
</dbReference>
<keyword evidence="2" id="KW-1015">Disulfide bond</keyword>
<keyword evidence="6" id="KW-1185">Reference proteome</keyword>
<feature type="domain" description="Ig-like" evidence="4">
    <location>
        <begin position="118"/>
        <end position="197"/>
    </location>
</feature>
<protein>
    <submittedName>
        <fullName evidence="5">Down syndrome cell adhesion molecule-like protein Dscam2</fullName>
    </submittedName>
</protein>
<evidence type="ECO:0000313" key="5">
    <source>
        <dbReference type="EMBL" id="RWS05571.1"/>
    </source>
</evidence>
<dbReference type="EMBL" id="NCKU01004693">
    <property type="protein sequence ID" value="RWS05571.1"/>
    <property type="molecule type" value="Genomic_DNA"/>
</dbReference>
<dbReference type="Pfam" id="PF07679">
    <property type="entry name" value="I-set"/>
    <property type="match status" value="2"/>
</dbReference>
<accession>A0A3S3NME5</accession>
<reference evidence="5 6" key="1">
    <citation type="journal article" date="2018" name="Gigascience">
        <title>Genomes of trombidid mites reveal novel predicted allergens and laterally-transferred genes associated with secondary metabolism.</title>
        <authorList>
            <person name="Dong X."/>
            <person name="Chaisiri K."/>
            <person name="Xia D."/>
            <person name="Armstrong S.D."/>
            <person name="Fang Y."/>
            <person name="Donnelly M.J."/>
            <person name="Kadowaki T."/>
            <person name="McGarry J.W."/>
            <person name="Darby A.C."/>
            <person name="Makepeace B.L."/>
        </authorList>
    </citation>
    <scope>NUCLEOTIDE SEQUENCE [LARGE SCALE GENOMIC DNA]</scope>
    <source>
        <strain evidence="5">UoL-WK</strain>
    </source>
</reference>
<dbReference type="Proteomes" id="UP000285301">
    <property type="component" value="Unassembled WGS sequence"/>
</dbReference>
<dbReference type="PANTHER" id="PTHR44170:SF56">
    <property type="entry name" value="FIBRONECTIN TYPE-III DOMAIN-CONTAINING PROTEIN"/>
    <property type="match status" value="1"/>
</dbReference>
<name>A0A3S3NME5_9ACAR</name>
<feature type="domain" description="Ig-like" evidence="4">
    <location>
        <begin position="213"/>
        <end position="303"/>
    </location>
</feature>
<dbReference type="GO" id="GO:0098609">
    <property type="term" value="P:cell-cell adhesion"/>
    <property type="evidence" value="ECO:0007669"/>
    <property type="project" value="TreeGrafter"/>
</dbReference>
<organism evidence="5 6">
    <name type="scientific">Dinothrombium tinctorium</name>
    <dbReference type="NCBI Taxonomy" id="1965070"/>
    <lineage>
        <taxon>Eukaryota</taxon>
        <taxon>Metazoa</taxon>
        <taxon>Ecdysozoa</taxon>
        <taxon>Arthropoda</taxon>
        <taxon>Chelicerata</taxon>
        <taxon>Arachnida</taxon>
        <taxon>Acari</taxon>
        <taxon>Acariformes</taxon>
        <taxon>Trombidiformes</taxon>
        <taxon>Prostigmata</taxon>
        <taxon>Anystina</taxon>
        <taxon>Parasitengona</taxon>
        <taxon>Trombidioidea</taxon>
        <taxon>Trombidiidae</taxon>
        <taxon>Dinothrombium</taxon>
    </lineage>
</organism>
<dbReference type="Pfam" id="PF13927">
    <property type="entry name" value="Ig_3"/>
    <property type="match status" value="4"/>
</dbReference>
<evidence type="ECO:0000256" key="3">
    <source>
        <dbReference type="SAM" id="SignalP"/>
    </source>
</evidence>
<keyword evidence="3" id="KW-0732">Signal</keyword>
<feature type="domain" description="Ig-like" evidence="4">
    <location>
        <begin position="487"/>
        <end position="566"/>
    </location>
</feature>
<dbReference type="SUPFAM" id="SSF48726">
    <property type="entry name" value="Immunoglobulin"/>
    <property type="match status" value="5"/>
</dbReference>
<dbReference type="InterPro" id="IPR036179">
    <property type="entry name" value="Ig-like_dom_sf"/>
</dbReference>
<feature type="chain" id="PRO_5018727920" evidence="3">
    <location>
        <begin position="21"/>
        <end position="577"/>
    </location>
</feature>
<dbReference type="OrthoDB" id="6515972at2759"/>
<proteinExistence type="predicted"/>
<dbReference type="InterPro" id="IPR007110">
    <property type="entry name" value="Ig-like_dom"/>
</dbReference>
<dbReference type="SMART" id="SM00409">
    <property type="entry name" value="IG"/>
    <property type="match status" value="6"/>
</dbReference>
<evidence type="ECO:0000259" key="4">
    <source>
        <dbReference type="PROSITE" id="PS50835"/>
    </source>
</evidence>
<feature type="signal peptide" evidence="3">
    <location>
        <begin position="1"/>
        <end position="20"/>
    </location>
</feature>
<dbReference type="GO" id="GO:0016020">
    <property type="term" value="C:membrane"/>
    <property type="evidence" value="ECO:0007669"/>
    <property type="project" value="UniProtKB-SubCell"/>
</dbReference>
<sequence length="577" mass="65193">MISIVILSFTFFAKFLLLNAEPPKVQPMLTVPHLKEGMKFGALCTISQGTEPLRFQWFKNGFPISNHILNLKIETSSIVSNLIFEKITRADSANYTCVVSNSFGEDSKSFTLGVKVSLKWIEEPQDSTVTEGRDFIINCKAEGIPPPQIKWKKGQNEVQRSKETLEFKSITLDDSGEYECIVENGVDNSLSKKFKISVIAIVKCDYVYLIDPPRIQPIPPFPPLSEGMQVTIVCSVFQGTEPLEFNWYKDGNSLNKRLSNGKIDINSRVSTLSFDKITRSDSGNYTCVVKNVYGENKNSFVLTVNVAMKWIEKPKDTTIILGHNHIITCIADGFPRPQISWRKNKNVILSHSERFEIKNADYKDKGEYECKAENGVDQILSKTFKITIVETPKIQPISPFPPFSEGLKVRAVCSVLHGTEPFEFNWFKHETSINEHLSNIKIETNSGVSTLIFEKVSRNDSGNYTCVVNNAYGEDKTSFVLTIKVAMKWIEEPKDMTIVEGNGIIINCIAEGFPRPQISWWKNKNVILSHSERFEIKNAAYKDRGEYECKAENGVDQILSKTFKITVVGKEKKSALL</sequence>
<dbReference type="PROSITE" id="PS50835">
    <property type="entry name" value="IG_LIKE"/>
    <property type="match status" value="6"/>
</dbReference>
<comment type="caution">
    <text evidence="5">The sequence shown here is derived from an EMBL/GenBank/DDBJ whole genome shotgun (WGS) entry which is preliminary data.</text>
</comment>
<feature type="domain" description="Ig-like" evidence="4">
    <location>
        <begin position="392"/>
        <end position="482"/>
    </location>
</feature>
<dbReference type="FunFam" id="2.60.40.10:FF:000333">
    <property type="entry name" value="Down syndrome cell adhesion molecule"/>
    <property type="match status" value="3"/>
</dbReference>
<dbReference type="InterPro" id="IPR013098">
    <property type="entry name" value="Ig_I-set"/>
</dbReference>
<evidence type="ECO:0000313" key="6">
    <source>
        <dbReference type="Proteomes" id="UP000285301"/>
    </source>
</evidence>
<dbReference type="PANTHER" id="PTHR44170">
    <property type="entry name" value="PROTEIN SIDEKICK"/>
    <property type="match status" value="1"/>
</dbReference>
<feature type="domain" description="Ig-like" evidence="4">
    <location>
        <begin position="322"/>
        <end position="387"/>
    </location>
</feature>
<dbReference type="SMART" id="SM00408">
    <property type="entry name" value="IGc2"/>
    <property type="match status" value="6"/>
</dbReference>
<evidence type="ECO:0000256" key="2">
    <source>
        <dbReference type="ARBA" id="ARBA00023157"/>
    </source>
</evidence>
<dbReference type="STRING" id="1965070.A0A3S3NME5"/>
<keyword evidence="1" id="KW-0677">Repeat</keyword>